<keyword evidence="3" id="KW-1185">Reference proteome</keyword>
<feature type="region of interest" description="Disordered" evidence="1">
    <location>
        <begin position="1"/>
        <end position="58"/>
    </location>
</feature>
<reference evidence="2" key="1">
    <citation type="submission" date="2023-03" db="EMBL/GenBank/DDBJ databases">
        <title>Massive genome expansion in bonnet fungi (Mycena s.s.) driven by repeated elements and novel gene families across ecological guilds.</title>
        <authorList>
            <consortium name="Lawrence Berkeley National Laboratory"/>
            <person name="Harder C.B."/>
            <person name="Miyauchi S."/>
            <person name="Viragh M."/>
            <person name="Kuo A."/>
            <person name="Thoen E."/>
            <person name="Andreopoulos B."/>
            <person name="Lu D."/>
            <person name="Skrede I."/>
            <person name="Drula E."/>
            <person name="Henrissat B."/>
            <person name="Morin E."/>
            <person name="Kohler A."/>
            <person name="Barry K."/>
            <person name="LaButti K."/>
            <person name="Morin E."/>
            <person name="Salamov A."/>
            <person name="Lipzen A."/>
            <person name="Mereny Z."/>
            <person name="Hegedus B."/>
            <person name="Baldrian P."/>
            <person name="Stursova M."/>
            <person name="Weitz H."/>
            <person name="Taylor A."/>
            <person name="Grigoriev I.V."/>
            <person name="Nagy L.G."/>
            <person name="Martin F."/>
            <person name="Kauserud H."/>
        </authorList>
    </citation>
    <scope>NUCLEOTIDE SEQUENCE</scope>
    <source>
        <strain evidence="2">CBHHK067</strain>
    </source>
</reference>
<protein>
    <submittedName>
        <fullName evidence="2">Uncharacterized protein</fullName>
    </submittedName>
</protein>
<gene>
    <name evidence="2" type="ORF">B0H17DRAFT_1125595</name>
</gene>
<evidence type="ECO:0000256" key="1">
    <source>
        <dbReference type="SAM" id="MobiDB-lite"/>
    </source>
</evidence>
<dbReference type="AlphaFoldDB" id="A0AAD7GWT2"/>
<comment type="caution">
    <text evidence="2">The sequence shown here is derived from an EMBL/GenBank/DDBJ whole genome shotgun (WGS) entry which is preliminary data.</text>
</comment>
<organism evidence="2 3">
    <name type="scientific">Mycena rosella</name>
    <name type="common">Pink bonnet</name>
    <name type="synonym">Agaricus rosellus</name>
    <dbReference type="NCBI Taxonomy" id="1033263"/>
    <lineage>
        <taxon>Eukaryota</taxon>
        <taxon>Fungi</taxon>
        <taxon>Dikarya</taxon>
        <taxon>Basidiomycota</taxon>
        <taxon>Agaricomycotina</taxon>
        <taxon>Agaricomycetes</taxon>
        <taxon>Agaricomycetidae</taxon>
        <taxon>Agaricales</taxon>
        <taxon>Marasmiineae</taxon>
        <taxon>Mycenaceae</taxon>
        <taxon>Mycena</taxon>
    </lineage>
</organism>
<feature type="compositionally biased region" description="Basic and acidic residues" evidence="1">
    <location>
        <begin position="47"/>
        <end position="56"/>
    </location>
</feature>
<name>A0AAD7GWT2_MYCRO</name>
<proteinExistence type="predicted"/>
<dbReference type="EMBL" id="JARKIE010000006">
    <property type="protein sequence ID" value="KAJ7706757.1"/>
    <property type="molecule type" value="Genomic_DNA"/>
</dbReference>
<dbReference type="Proteomes" id="UP001221757">
    <property type="component" value="Unassembled WGS sequence"/>
</dbReference>
<evidence type="ECO:0000313" key="3">
    <source>
        <dbReference type="Proteomes" id="UP001221757"/>
    </source>
</evidence>
<evidence type="ECO:0000313" key="2">
    <source>
        <dbReference type="EMBL" id="KAJ7706757.1"/>
    </source>
</evidence>
<accession>A0AAD7GWT2</accession>
<sequence>MGRRAKHLTSAEQASANRERVQKYSSTPSGKAARALARRTRYISHTTRKESKHPRDIPLPFPTSILGLPPLGIEIEQMYTIPLPEAHHFFRDALTKPGSLEESDLHRWKAEPPFFEDEDMTDPYSTNYLRFTDSLASVLHGVRLREQNKRDIERRVEFYRDGRPAALVRLRTEVADLLSGWERVKALDIYHEYHNSREHTMHQHYLQWQARTIYHLYHLKFLD</sequence>